<evidence type="ECO:0008006" key="4">
    <source>
        <dbReference type="Google" id="ProtNLM"/>
    </source>
</evidence>
<evidence type="ECO:0000313" key="2">
    <source>
        <dbReference type="EMBL" id="ETO91523.1"/>
    </source>
</evidence>
<protein>
    <recommendedName>
        <fullName evidence="4">Flagellar assembly protein FliH/Type III secretion system HrpE domain-containing protein</fullName>
    </recommendedName>
</protein>
<keyword evidence="3" id="KW-1185">Reference proteome</keyword>
<accession>W2V238</accession>
<evidence type="ECO:0000313" key="3">
    <source>
        <dbReference type="Proteomes" id="UP000018951"/>
    </source>
</evidence>
<dbReference type="STRING" id="1401685.P857_176"/>
<dbReference type="Proteomes" id="UP000018951">
    <property type="component" value="Unassembled WGS sequence"/>
</dbReference>
<gene>
    <name evidence="2" type="ORF">P857_176</name>
</gene>
<name>W2V238_9RICK</name>
<organism evidence="2 3">
    <name type="scientific">Candidatus Xenolissoclinum pacificiensis L6</name>
    <dbReference type="NCBI Taxonomy" id="1401685"/>
    <lineage>
        <taxon>Bacteria</taxon>
        <taxon>Pseudomonadati</taxon>
        <taxon>Pseudomonadota</taxon>
        <taxon>Alphaproteobacteria</taxon>
        <taxon>Rickettsiales</taxon>
        <taxon>Anaplasmataceae</taxon>
        <taxon>Candidatus Xenolissoclinum</taxon>
    </lineage>
</organism>
<dbReference type="EMBL" id="AXCJ01000003">
    <property type="protein sequence ID" value="ETO91523.1"/>
    <property type="molecule type" value="Genomic_DNA"/>
</dbReference>
<reference evidence="2 3" key="1">
    <citation type="journal article" date="2013" name="PLoS ONE">
        <title>Bacterial endosymbiosis in a chordate host: long-term co-evolution and conservation of secondary metabolism.</title>
        <authorList>
            <person name="Kwan J.C."/>
            <person name="Schmidt E.W."/>
        </authorList>
    </citation>
    <scope>NUCLEOTIDE SEQUENCE [LARGE SCALE GENOMIC DNA]</scope>
    <source>
        <strain evidence="3">L6</strain>
    </source>
</reference>
<keyword evidence="1" id="KW-0175">Coiled coil</keyword>
<dbReference type="AlphaFoldDB" id="W2V238"/>
<sequence length="267" mass="30859">MSFQRVKVADKPFKKYLDFEVDLFLPKKVCSSFQELEEDVIESHQDNVDKVEDGVVEREMGEQVESLNKELSVVHEQYHSLSIHLKQLQQNTVALKKNLLTKSNEAEQYKRDLEKSNASLRNAQSLLQEQLSVVKNIFYDVDNKIEQAKECFLDEIINLICSIAYDMSCKIMRDTLSDHAVQIVNKTVKDLLKSDVSIKVNVEVSDQIFDYVKEDLKDVTVIQNSTLDIADCIVQFDNKSAHSITTEILRKLKDKFQYIDLSEEKDD</sequence>
<feature type="coiled-coil region" evidence="1">
    <location>
        <begin position="85"/>
        <end position="130"/>
    </location>
</feature>
<evidence type="ECO:0000256" key="1">
    <source>
        <dbReference type="SAM" id="Coils"/>
    </source>
</evidence>
<comment type="caution">
    <text evidence="2">The sequence shown here is derived from an EMBL/GenBank/DDBJ whole genome shotgun (WGS) entry which is preliminary data.</text>
</comment>
<proteinExistence type="predicted"/>